<dbReference type="SMART" id="SM00849">
    <property type="entry name" value="Lactamase_B"/>
    <property type="match status" value="1"/>
</dbReference>
<dbReference type="InterPro" id="IPR051013">
    <property type="entry name" value="MBL_superfamily_lactonases"/>
</dbReference>
<dbReference type="Pfam" id="PF00753">
    <property type="entry name" value="Lactamase_B"/>
    <property type="match status" value="1"/>
</dbReference>
<dbReference type="RefSeq" id="WP_189136492.1">
    <property type="nucleotide sequence ID" value="NZ_BMNK01000001.1"/>
</dbReference>
<dbReference type="Proteomes" id="UP000660745">
    <property type="component" value="Unassembled WGS sequence"/>
</dbReference>
<dbReference type="EMBL" id="BMNK01000001">
    <property type="protein sequence ID" value="GGP00581.1"/>
    <property type="molecule type" value="Genomic_DNA"/>
</dbReference>
<evidence type="ECO:0000259" key="6">
    <source>
        <dbReference type="SMART" id="SM00849"/>
    </source>
</evidence>
<evidence type="ECO:0000256" key="1">
    <source>
        <dbReference type="ARBA" id="ARBA00001947"/>
    </source>
</evidence>
<keyword evidence="3" id="KW-0479">Metal-binding</keyword>
<evidence type="ECO:0000313" key="7">
    <source>
        <dbReference type="EMBL" id="GGP00581.1"/>
    </source>
</evidence>
<name>A0A917ZXS7_9ACTN</name>
<evidence type="ECO:0000256" key="3">
    <source>
        <dbReference type="ARBA" id="ARBA00022723"/>
    </source>
</evidence>
<dbReference type="InterPro" id="IPR036866">
    <property type="entry name" value="RibonucZ/Hydroxyglut_hydro"/>
</dbReference>
<evidence type="ECO:0000256" key="2">
    <source>
        <dbReference type="ARBA" id="ARBA00007749"/>
    </source>
</evidence>
<comment type="cofactor">
    <cofactor evidence="1">
        <name>Zn(2+)</name>
        <dbReference type="ChEBI" id="CHEBI:29105"/>
    </cofactor>
</comment>
<dbReference type="GO" id="GO:0016787">
    <property type="term" value="F:hydrolase activity"/>
    <property type="evidence" value="ECO:0007669"/>
    <property type="project" value="UniProtKB-KW"/>
</dbReference>
<keyword evidence="8" id="KW-1185">Reference proteome</keyword>
<reference evidence="7" key="2">
    <citation type="submission" date="2020-09" db="EMBL/GenBank/DDBJ databases">
        <authorList>
            <person name="Sun Q."/>
            <person name="Zhou Y."/>
        </authorList>
    </citation>
    <scope>NUCLEOTIDE SEQUENCE</scope>
    <source>
        <strain evidence="7">CGMCC 4.7430</strain>
    </source>
</reference>
<dbReference type="Gene3D" id="3.60.15.10">
    <property type="entry name" value="Ribonuclease Z/Hydroxyacylglutathione hydrolase-like"/>
    <property type="match status" value="1"/>
</dbReference>
<dbReference type="PANTHER" id="PTHR42978:SF7">
    <property type="entry name" value="METALLO-HYDROLASE RV2300C-RELATED"/>
    <property type="match status" value="1"/>
</dbReference>
<comment type="caution">
    <text evidence="7">The sequence shown here is derived from an EMBL/GenBank/DDBJ whole genome shotgun (WGS) entry which is preliminary data.</text>
</comment>
<dbReference type="AlphaFoldDB" id="A0A917ZXS7"/>
<dbReference type="GO" id="GO:0046872">
    <property type="term" value="F:metal ion binding"/>
    <property type="evidence" value="ECO:0007669"/>
    <property type="project" value="UniProtKB-KW"/>
</dbReference>
<sequence length="264" mass="29089">MSGATYEVLAVRYGTRATTRAQTFFNHHVYREADSPIDLDFYLWVARNDERTVVIDTGYSAATKGHRMARTELTDPLATLAELNARPEASPQVIITHAHYDHMGNLDAYPSSEVVIARAEFDFWTGPYATRPQFACTVEENEIAHLREVREQGRATLVEGVAQVAPGIEAITVGGHTPGQLVVRVATETGHAVLASDAAHFYEEVELDRPFTYLTDLTDTYRAYEQLREMTGEPGEVLVAGHDADVMRRFPAVPGGGGQVVRVG</sequence>
<comment type="similarity">
    <text evidence="2">Belongs to the metallo-beta-lactamase superfamily.</text>
</comment>
<accession>A0A917ZXS7</accession>
<proteinExistence type="inferred from homology"/>
<organism evidence="7 8">
    <name type="scientific">Nonomuraea glycinis</name>
    <dbReference type="NCBI Taxonomy" id="2047744"/>
    <lineage>
        <taxon>Bacteria</taxon>
        <taxon>Bacillati</taxon>
        <taxon>Actinomycetota</taxon>
        <taxon>Actinomycetes</taxon>
        <taxon>Streptosporangiales</taxon>
        <taxon>Streptosporangiaceae</taxon>
        <taxon>Nonomuraea</taxon>
    </lineage>
</organism>
<evidence type="ECO:0000256" key="4">
    <source>
        <dbReference type="ARBA" id="ARBA00022801"/>
    </source>
</evidence>
<evidence type="ECO:0000256" key="5">
    <source>
        <dbReference type="ARBA" id="ARBA00022833"/>
    </source>
</evidence>
<dbReference type="SUPFAM" id="SSF56281">
    <property type="entry name" value="Metallo-hydrolase/oxidoreductase"/>
    <property type="match status" value="1"/>
</dbReference>
<protein>
    <submittedName>
        <fullName evidence="7">MBL fold metallo-hydrolase</fullName>
    </submittedName>
</protein>
<gene>
    <name evidence="7" type="ORF">GCM10012278_01530</name>
</gene>
<evidence type="ECO:0000313" key="8">
    <source>
        <dbReference type="Proteomes" id="UP000660745"/>
    </source>
</evidence>
<reference evidence="7" key="1">
    <citation type="journal article" date="2014" name="Int. J. Syst. Evol. Microbiol.">
        <title>Complete genome sequence of Corynebacterium casei LMG S-19264T (=DSM 44701T), isolated from a smear-ripened cheese.</title>
        <authorList>
            <consortium name="US DOE Joint Genome Institute (JGI-PGF)"/>
            <person name="Walter F."/>
            <person name="Albersmeier A."/>
            <person name="Kalinowski J."/>
            <person name="Ruckert C."/>
        </authorList>
    </citation>
    <scope>NUCLEOTIDE SEQUENCE</scope>
    <source>
        <strain evidence="7">CGMCC 4.7430</strain>
    </source>
</reference>
<dbReference type="CDD" id="cd07729">
    <property type="entry name" value="AHL_lactonase_MBL-fold"/>
    <property type="match status" value="1"/>
</dbReference>
<feature type="domain" description="Metallo-beta-lactamase" evidence="6">
    <location>
        <begin position="40"/>
        <end position="242"/>
    </location>
</feature>
<dbReference type="InterPro" id="IPR001279">
    <property type="entry name" value="Metallo-B-lactamas"/>
</dbReference>
<keyword evidence="5" id="KW-0862">Zinc</keyword>
<keyword evidence="4" id="KW-0378">Hydrolase</keyword>
<dbReference type="PANTHER" id="PTHR42978">
    <property type="entry name" value="QUORUM-QUENCHING LACTONASE YTNP-RELATED-RELATED"/>
    <property type="match status" value="1"/>
</dbReference>